<dbReference type="Gene3D" id="2.60.120.10">
    <property type="entry name" value="Jelly Rolls"/>
    <property type="match status" value="1"/>
</dbReference>
<dbReference type="InterPro" id="IPR014710">
    <property type="entry name" value="RmlC-like_jellyroll"/>
</dbReference>
<dbReference type="AlphaFoldDB" id="A0A1H8JS96"/>
<keyword evidence="3" id="KW-1185">Reference proteome</keyword>
<proteinExistence type="predicted"/>
<dbReference type="InterPro" id="IPR011051">
    <property type="entry name" value="RmlC_Cupin_sf"/>
</dbReference>
<dbReference type="PANTHER" id="PTHR36440:SF1">
    <property type="entry name" value="PUTATIVE (AFU_ORTHOLOGUE AFUA_8G07350)-RELATED"/>
    <property type="match status" value="1"/>
</dbReference>
<name>A0A1H8JS96_9EURY</name>
<dbReference type="Pfam" id="PF07883">
    <property type="entry name" value="Cupin_2"/>
    <property type="match status" value="1"/>
</dbReference>
<feature type="domain" description="Cupin type-2" evidence="1">
    <location>
        <begin position="94"/>
        <end position="155"/>
    </location>
</feature>
<evidence type="ECO:0000313" key="2">
    <source>
        <dbReference type="EMBL" id="SEN83206.1"/>
    </source>
</evidence>
<evidence type="ECO:0000259" key="1">
    <source>
        <dbReference type="Pfam" id="PF07883"/>
    </source>
</evidence>
<dbReference type="PANTHER" id="PTHR36440">
    <property type="entry name" value="PUTATIVE (AFU_ORTHOLOGUE AFUA_8G07350)-RELATED"/>
    <property type="match status" value="1"/>
</dbReference>
<dbReference type="EMBL" id="FOCX01000005">
    <property type="protein sequence ID" value="SEN83206.1"/>
    <property type="molecule type" value="Genomic_DNA"/>
</dbReference>
<accession>A0A1H8JS96</accession>
<dbReference type="Proteomes" id="UP000198775">
    <property type="component" value="Unassembled WGS sequence"/>
</dbReference>
<dbReference type="SUPFAM" id="SSF51182">
    <property type="entry name" value="RmlC-like cupins"/>
    <property type="match status" value="1"/>
</dbReference>
<evidence type="ECO:0000313" key="3">
    <source>
        <dbReference type="Proteomes" id="UP000198775"/>
    </source>
</evidence>
<dbReference type="InterPro" id="IPR013096">
    <property type="entry name" value="Cupin_2"/>
</dbReference>
<reference evidence="3" key="1">
    <citation type="submission" date="2016-10" db="EMBL/GenBank/DDBJ databases">
        <authorList>
            <person name="Varghese N."/>
            <person name="Submissions S."/>
        </authorList>
    </citation>
    <scope>NUCLEOTIDE SEQUENCE [LARGE SCALE GENOMIC DNA]</scope>
    <source>
        <strain evidence="3">IBRC-M 10043</strain>
    </source>
</reference>
<dbReference type="InterPro" id="IPR053146">
    <property type="entry name" value="QDO-like"/>
</dbReference>
<protein>
    <submittedName>
        <fullName evidence="2">Cupin domain-containing protein</fullName>
    </submittedName>
</protein>
<sequence length="253" mass="26680">MIGRARCSNTDTFSTVTGETGLVPSTVTVGRTLDEHGEPVPDTGIEIDPDGPIADRLADRTGPLVSNPITGEWVTTLVPSEETGGEYATGLGVFAAGNDGPPEHYHVGYEESFEVLRGEFRFEVGDEVRHATAGDELAVPAGVPHSFRNVGDELGATVTTTRPAGQTQDVITTLYGLAHEGELDEDAQPGLLQGLAMTAATSDDTVFTSPPPSVTIPMAKVLGPVANALGYRATYPKYQSESFWASHVEQPSL</sequence>
<gene>
    <name evidence="2" type="ORF">SAMN05216388_1005155</name>
</gene>
<organism evidence="2 3">
    <name type="scientific">Halorientalis persicus</name>
    <dbReference type="NCBI Taxonomy" id="1367881"/>
    <lineage>
        <taxon>Archaea</taxon>
        <taxon>Methanobacteriati</taxon>
        <taxon>Methanobacteriota</taxon>
        <taxon>Stenosarchaea group</taxon>
        <taxon>Halobacteria</taxon>
        <taxon>Halobacteriales</taxon>
        <taxon>Haloarculaceae</taxon>
        <taxon>Halorientalis</taxon>
    </lineage>
</organism>